<accession>A0ABQ3YEX3</accession>
<dbReference type="SUPFAM" id="SSF52402">
    <property type="entry name" value="Adenine nucleotide alpha hydrolases-like"/>
    <property type="match status" value="2"/>
</dbReference>
<dbReference type="InterPro" id="IPR014729">
    <property type="entry name" value="Rossmann-like_a/b/a_fold"/>
</dbReference>
<sequence length="278" mass="28276">MSDLHKLTRYGEAVSRYLGPAARLEHAAGRRAGLVLVGVDDSPASGTALDHAAIEAELRGWELRLVHAQRVRDHRADGGGAASILLGRMTDRVRARAPSVPVSSRLVTGSPVPLLLVEARKAGLVVVGRSHGAAGALFGASVGERIAAEHTGVVEIVRAPGWPPGPGAGGAPVVVGVDGDDSPAIGFAHGEARVRGCDLVLLRAATAPRAASADTVGGVRMHRRFVTDDPATALIEASRTAGALVVGRHAPGGTAAGMLGAVSRAVARRAHCPVFLAG</sequence>
<proteinExistence type="inferred from homology"/>
<organism evidence="3 4">
    <name type="scientific">Paractinoplanes deccanensis</name>
    <dbReference type="NCBI Taxonomy" id="113561"/>
    <lineage>
        <taxon>Bacteria</taxon>
        <taxon>Bacillati</taxon>
        <taxon>Actinomycetota</taxon>
        <taxon>Actinomycetes</taxon>
        <taxon>Micromonosporales</taxon>
        <taxon>Micromonosporaceae</taxon>
        <taxon>Paractinoplanes</taxon>
    </lineage>
</organism>
<name>A0ABQ3YEX3_9ACTN</name>
<dbReference type="Pfam" id="PF00582">
    <property type="entry name" value="Usp"/>
    <property type="match status" value="2"/>
</dbReference>
<dbReference type="PANTHER" id="PTHR46268">
    <property type="entry name" value="STRESS RESPONSE PROTEIN NHAX"/>
    <property type="match status" value="1"/>
</dbReference>
<evidence type="ECO:0000259" key="2">
    <source>
        <dbReference type="Pfam" id="PF00582"/>
    </source>
</evidence>
<feature type="domain" description="UspA" evidence="2">
    <location>
        <begin position="209"/>
        <end position="275"/>
    </location>
</feature>
<evidence type="ECO:0000313" key="3">
    <source>
        <dbReference type="EMBL" id="GID78475.1"/>
    </source>
</evidence>
<gene>
    <name evidence="3" type="ORF">Ade02nite_71160</name>
</gene>
<dbReference type="InterPro" id="IPR006015">
    <property type="entry name" value="Universal_stress_UspA"/>
</dbReference>
<keyword evidence="4" id="KW-1185">Reference proteome</keyword>
<feature type="domain" description="UspA" evidence="2">
    <location>
        <begin position="35"/>
        <end position="149"/>
    </location>
</feature>
<dbReference type="PANTHER" id="PTHR46268:SF6">
    <property type="entry name" value="UNIVERSAL STRESS PROTEIN UP12"/>
    <property type="match status" value="1"/>
</dbReference>
<protein>
    <submittedName>
        <fullName evidence="3">Universal stress protein UspA</fullName>
    </submittedName>
</protein>
<evidence type="ECO:0000256" key="1">
    <source>
        <dbReference type="ARBA" id="ARBA00008791"/>
    </source>
</evidence>
<dbReference type="Proteomes" id="UP000609879">
    <property type="component" value="Unassembled WGS sequence"/>
</dbReference>
<dbReference type="InterPro" id="IPR006016">
    <property type="entry name" value="UspA"/>
</dbReference>
<comment type="similarity">
    <text evidence="1">Belongs to the universal stress protein A family.</text>
</comment>
<comment type="caution">
    <text evidence="3">The sequence shown here is derived from an EMBL/GenBank/DDBJ whole genome shotgun (WGS) entry which is preliminary data.</text>
</comment>
<dbReference type="EMBL" id="BOMI01000146">
    <property type="protein sequence ID" value="GID78475.1"/>
    <property type="molecule type" value="Genomic_DNA"/>
</dbReference>
<dbReference type="PRINTS" id="PR01438">
    <property type="entry name" value="UNVRSLSTRESS"/>
</dbReference>
<reference evidence="3 4" key="1">
    <citation type="submission" date="2021-01" db="EMBL/GenBank/DDBJ databases">
        <title>Whole genome shotgun sequence of Actinoplanes deccanensis NBRC 13994.</title>
        <authorList>
            <person name="Komaki H."/>
            <person name="Tamura T."/>
        </authorList>
    </citation>
    <scope>NUCLEOTIDE SEQUENCE [LARGE SCALE GENOMIC DNA]</scope>
    <source>
        <strain evidence="3 4">NBRC 13994</strain>
    </source>
</reference>
<dbReference type="Gene3D" id="3.40.50.620">
    <property type="entry name" value="HUPs"/>
    <property type="match status" value="2"/>
</dbReference>
<evidence type="ECO:0000313" key="4">
    <source>
        <dbReference type="Proteomes" id="UP000609879"/>
    </source>
</evidence>
<dbReference type="RefSeq" id="WP_203773411.1">
    <property type="nucleotide sequence ID" value="NZ_BAAABO010000038.1"/>
</dbReference>